<dbReference type="AlphaFoldDB" id="I3SB56"/>
<name>I3SB56_MEDTR</name>
<accession>I3SB56</accession>
<protein>
    <submittedName>
        <fullName evidence="1">Uncharacterized protein</fullName>
    </submittedName>
</protein>
<proteinExistence type="evidence at transcript level"/>
<sequence length="81" mass="9947">MLLQRRPHRRVLLLLQPPQCLFHLKLLLQLRHRLHPLLHLPQLQLLLLYLRQLLRKVLMSMGRLHLIWLPVATWREQFNKS</sequence>
<evidence type="ECO:0000313" key="1">
    <source>
        <dbReference type="EMBL" id="AFK37498.1"/>
    </source>
</evidence>
<reference evidence="1" key="1">
    <citation type="submission" date="2012-05" db="EMBL/GenBank/DDBJ databases">
        <authorList>
            <person name="Krishnakumar V."/>
            <person name="Cheung F."/>
            <person name="Xiao Y."/>
            <person name="Chan A."/>
            <person name="Moskal W.A."/>
            <person name="Town C.D."/>
        </authorList>
    </citation>
    <scope>NUCLEOTIDE SEQUENCE</scope>
</reference>
<dbReference type="EMBL" id="BT137703">
    <property type="protein sequence ID" value="AFK37498.1"/>
    <property type="molecule type" value="mRNA"/>
</dbReference>
<organism evidence="1">
    <name type="scientific">Medicago truncatula</name>
    <name type="common">Barrel medic</name>
    <name type="synonym">Medicago tribuloides</name>
    <dbReference type="NCBI Taxonomy" id="3880"/>
    <lineage>
        <taxon>Eukaryota</taxon>
        <taxon>Viridiplantae</taxon>
        <taxon>Streptophyta</taxon>
        <taxon>Embryophyta</taxon>
        <taxon>Tracheophyta</taxon>
        <taxon>Spermatophyta</taxon>
        <taxon>Magnoliopsida</taxon>
        <taxon>eudicotyledons</taxon>
        <taxon>Gunneridae</taxon>
        <taxon>Pentapetalae</taxon>
        <taxon>rosids</taxon>
        <taxon>fabids</taxon>
        <taxon>Fabales</taxon>
        <taxon>Fabaceae</taxon>
        <taxon>Papilionoideae</taxon>
        <taxon>50 kb inversion clade</taxon>
        <taxon>NPAAA clade</taxon>
        <taxon>Hologalegina</taxon>
        <taxon>IRL clade</taxon>
        <taxon>Trifolieae</taxon>
        <taxon>Medicago</taxon>
    </lineage>
</organism>